<gene>
    <name evidence="1" type="ORF">NDES1114_LOCUS22495</name>
</gene>
<proteinExistence type="predicted"/>
<name>A0A7S1MGF2_NEODS</name>
<dbReference type="AlphaFoldDB" id="A0A7S1MGF2"/>
<accession>A0A7S1MGF2</accession>
<organism evidence="1">
    <name type="scientific">Neobodo designis</name>
    <name type="common">Flagellated protozoan</name>
    <name type="synonym">Bodo designis</name>
    <dbReference type="NCBI Taxonomy" id="312471"/>
    <lineage>
        <taxon>Eukaryota</taxon>
        <taxon>Discoba</taxon>
        <taxon>Euglenozoa</taxon>
        <taxon>Kinetoplastea</taxon>
        <taxon>Metakinetoplastina</taxon>
        <taxon>Neobodonida</taxon>
        <taxon>Neobodo</taxon>
    </lineage>
</organism>
<reference evidence="1" key="1">
    <citation type="submission" date="2021-01" db="EMBL/GenBank/DDBJ databases">
        <authorList>
            <person name="Corre E."/>
            <person name="Pelletier E."/>
            <person name="Niang G."/>
            <person name="Scheremetjew M."/>
            <person name="Finn R."/>
            <person name="Kale V."/>
            <person name="Holt S."/>
            <person name="Cochrane G."/>
            <person name="Meng A."/>
            <person name="Brown T."/>
            <person name="Cohen L."/>
        </authorList>
    </citation>
    <scope>NUCLEOTIDE SEQUENCE</scope>
    <source>
        <strain evidence="1">CCAP 1951/1</strain>
    </source>
</reference>
<dbReference type="EMBL" id="HBGF01033575">
    <property type="protein sequence ID" value="CAD9131017.1"/>
    <property type="molecule type" value="Transcribed_RNA"/>
</dbReference>
<protein>
    <submittedName>
        <fullName evidence="1">Uncharacterized protein</fullName>
    </submittedName>
</protein>
<evidence type="ECO:0000313" key="1">
    <source>
        <dbReference type="EMBL" id="CAD9131017.1"/>
    </source>
</evidence>
<sequence>MEPSDIESKVDAAVKENGSWFDVSFRSTKAVFDAAKERAWEACGEAPPATEHTPNELHTLIEALRDVSTVDSDNRVRDAERVSANLQLRHPERGDATAKLEVHGVVVADGFARVLYGDHGPYFELLSCCVHWIMFDDHVLKGPKRHYHEHRARIADLGGEDTSSRPTVTVVMLYNQFNGVGDEPNPPPGEWSCANNRAEGYAPYVPGRLYLSADVVTRVRQDDG</sequence>